<evidence type="ECO:0000313" key="4">
    <source>
        <dbReference type="EMBL" id="KAF2152299.1"/>
    </source>
</evidence>
<proteinExistence type="predicted"/>
<dbReference type="Gene3D" id="2.60.120.1560">
    <property type="match status" value="1"/>
</dbReference>
<evidence type="ECO:0008006" key="6">
    <source>
        <dbReference type="Google" id="ProtNLM"/>
    </source>
</evidence>
<comment type="caution">
    <text evidence="4">The sequence shown here is derived from an EMBL/GenBank/DDBJ whole genome shotgun (WGS) entry which is preliminary data.</text>
</comment>
<dbReference type="EMBL" id="ML996086">
    <property type="protein sequence ID" value="KAF2152299.1"/>
    <property type="molecule type" value="Genomic_DNA"/>
</dbReference>
<name>A0A9P4J4N0_9PEZI</name>
<evidence type="ECO:0000259" key="3">
    <source>
        <dbReference type="PROSITE" id="PS51820"/>
    </source>
</evidence>
<feature type="signal peptide" evidence="1">
    <location>
        <begin position="1"/>
        <end position="19"/>
    </location>
</feature>
<evidence type="ECO:0000259" key="2">
    <source>
        <dbReference type="PROSITE" id="PS50948"/>
    </source>
</evidence>
<accession>A0A9P4J4N0</accession>
<dbReference type="PROSITE" id="PS51820">
    <property type="entry name" value="PA14"/>
    <property type="match status" value="1"/>
</dbReference>
<gene>
    <name evidence="4" type="ORF">K461DRAFT_321325</name>
</gene>
<protein>
    <recommendedName>
        <fullName evidence="6">PA14 domain-containing protein</fullName>
    </recommendedName>
</protein>
<dbReference type="Pfam" id="PF10528">
    <property type="entry name" value="GLEYA"/>
    <property type="match status" value="1"/>
</dbReference>
<evidence type="ECO:0000256" key="1">
    <source>
        <dbReference type="SAM" id="SignalP"/>
    </source>
</evidence>
<dbReference type="AlphaFoldDB" id="A0A9P4J4N0"/>
<sequence>MWLFKTYALSALLAFGITAASPQVNVRTSTVAAQVCSNTQPLNYVCGTIGKLAKPAIISRKKLGSLQYCIQYCRKTSNCQTFGYGEGYCTLYSKTLTHQGVQVDLDTNIYYYNMQCFDCHAASSAQTTTVTAAPSRVTVTVTATDVKTITSDSVSTMVNSETITKTRTTDITIINSVTAPASFITISASTITIPASTVIESASTITVSASTITESASTITVSASTITESASTITVSASTITESASTITVSASTITEPASTITEPASTVTEPASTVTASASTVTVTASAVNPVEESTVTGISWQYYNMSSIGSSWTSYNWQPHTVYGRDPDGAGILTTQMGFPSTNPASGALTWNIYNTTMAVQDCVIMHYAHLLCSQTGGYTFQFGTDDDGFALWLGNVAVQGWQNTAANATDGGRYGTSSYQTISTVQCDSGSFIPFRWIYINTGGGGNFMPRILDPSNNVLVDSSSISLSAFTFTHVPEQDFK</sequence>
<reference evidence="4" key="1">
    <citation type="journal article" date="2020" name="Stud. Mycol.">
        <title>101 Dothideomycetes genomes: a test case for predicting lifestyles and emergence of pathogens.</title>
        <authorList>
            <person name="Haridas S."/>
            <person name="Albert R."/>
            <person name="Binder M."/>
            <person name="Bloem J."/>
            <person name="Labutti K."/>
            <person name="Salamov A."/>
            <person name="Andreopoulos B."/>
            <person name="Baker S."/>
            <person name="Barry K."/>
            <person name="Bills G."/>
            <person name="Bluhm B."/>
            <person name="Cannon C."/>
            <person name="Castanera R."/>
            <person name="Culley D."/>
            <person name="Daum C."/>
            <person name="Ezra D."/>
            <person name="Gonzalez J."/>
            <person name="Henrissat B."/>
            <person name="Kuo A."/>
            <person name="Liang C."/>
            <person name="Lipzen A."/>
            <person name="Lutzoni F."/>
            <person name="Magnuson J."/>
            <person name="Mondo S."/>
            <person name="Nolan M."/>
            <person name="Ohm R."/>
            <person name="Pangilinan J."/>
            <person name="Park H.-J."/>
            <person name="Ramirez L."/>
            <person name="Alfaro M."/>
            <person name="Sun H."/>
            <person name="Tritt A."/>
            <person name="Yoshinaga Y."/>
            <person name="Zwiers L.-H."/>
            <person name="Turgeon B."/>
            <person name="Goodwin S."/>
            <person name="Spatafora J."/>
            <person name="Crous P."/>
            <person name="Grigoriev I."/>
        </authorList>
    </citation>
    <scope>NUCLEOTIDE SEQUENCE</scope>
    <source>
        <strain evidence="4">CBS 260.36</strain>
    </source>
</reference>
<organism evidence="4 5">
    <name type="scientific">Myriangium duriaei CBS 260.36</name>
    <dbReference type="NCBI Taxonomy" id="1168546"/>
    <lineage>
        <taxon>Eukaryota</taxon>
        <taxon>Fungi</taxon>
        <taxon>Dikarya</taxon>
        <taxon>Ascomycota</taxon>
        <taxon>Pezizomycotina</taxon>
        <taxon>Dothideomycetes</taxon>
        <taxon>Dothideomycetidae</taxon>
        <taxon>Myriangiales</taxon>
        <taxon>Myriangiaceae</taxon>
        <taxon>Myriangium</taxon>
    </lineage>
</organism>
<dbReference type="InterPro" id="IPR018871">
    <property type="entry name" value="GLEYA_adhesin_domain"/>
</dbReference>
<feature type="domain" description="Apple" evidence="2">
    <location>
        <begin position="36"/>
        <end position="116"/>
    </location>
</feature>
<dbReference type="PROSITE" id="PS50948">
    <property type="entry name" value="PAN"/>
    <property type="match status" value="1"/>
</dbReference>
<dbReference type="InterPro" id="IPR037524">
    <property type="entry name" value="PA14/GLEYA"/>
</dbReference>
<dbReference type="OrthoDB" id="5145230at2759"/>
<feature type="chain" id="PRO_5040377135" description="PA14 domain-containing protein" evidence="1">
    <location>
        <begin position="20"/>
        <end position="485"/>
    </location>
</feature>
<evidence type="ECO:0000313" key="5">
    <source>
        <dbReference type="Proteomes" id="UP000799439"/>
    </source>
</evidence>
<feature type="domain" description="PA14" evidence="3">
    <location>
        <begin position="307"/>
        <end position="473"/>
    </location>
</feature>
<dbReference type="InterPro" id="IPR003609">
    <property type="entry name" value="Pan_app"/>
</dbReference>
<keyword evidence="5" id="KW-1185">Reference proteome</keyword>
<dbReference type="Proteomes" id="UP000799439">
    <property type="component" value="Unassembled WGS sequence"/>
</dbReference>
<keyword evidence="1" id="KW-0732">Signal</keyword>